<comment type="caution">
    <text evidence="1">The sequence shown here is derived from an EMBL/GenBank/DDBJ whole genome shotgun (WGS) entry which is preliminary data.</text>
</comment>
<name>A0A8J4UCX3_CLAMG</name>
<dbReference type="EMBL" id="QNUK01000067">
    <property type="protein sequence ID" value="KAF5903861.1"/>
    <property type="molecule type" value="Genomic_DNA"/>
</dbReference>
<gene>
    <name evidence="1" type="primary">mtnP</name>
    <name evidence="1" type="ORF">DAT39_006430</name>
</gene>
<feature type="non-terminal residue" evidence="1">
    <location>
        <position position="112"/>
    </location>
</feature>
<evidence type="ECO:0000313" key="2">
    <source>
        <dbReference type="Proteomes" id="UP000727407"/>
    </source>
</evidence>
<keyword evidence="1" id="KW-0808">Transferase</keyword>
<dbReference type="GO" id="GO:0016301">
    <property type="term" value="F:kinase activity"/>
    <property type="evidence" value="ECO:0007669"/>
    <property type="project" value="UniProtKB-KW"/>
</dbReference>
<proteinExistence type="predicted"/>
<organism evidence="1 2">
    <name type="scientific">Clarias magur</name>
    <name type="common">Asian catfish</name>
    <name type="synonym">Macropteronotus magur</name>
    <dbReference type="NCBI Taxonomy" id="1594786"/>
    <lineage>
        <taxon>Eukaryota</taxon>
        <taxon>Metazoa</taxon>
        <taxon>Chordata</taxon>
        <taxon>Craniata</taxon>
        <taxon>Vertebrata</taxon>
        <taxon>Euteleostomi</taxon>
        <taxon>Actinopterygii</taxon>
        <taxon>Neopterygii</taxon>
        <taxon>Teleostei</taxon>
        <taxon>Ostariophysi</taxon>
        <taxon>Siluriformes</taxon>
        <taxon>Clariidae</taxon>
        <taxon>Clarias</taxon>
    </lineage>
</organism>
<protein>
    <submittedName>
        <fullName evidence="1">Acetate kinase</fullName>
    </submittedName>
</protein>
<sequence>LPAILCVGGSGVYFPGFFETEAERVRWSNRLAECLAPDTWLPYHTNKAQEFSDAATSHTFSGASETHLQMSQALKMAFVNSCGFRASHGLEVSNIKISTCNDQNDKHLFIHF</sequence>
<evidence type="ECO:0000313" key="1">
    <source>
        <dbReference type="EMBL" id="KAF5903861.1"/>
    </source>
</evidence>
<accession>A0A8J4UCX3</accession>
<dbReference type="AlphaFoldDB" id="A0A8J4UCX3"/>
<keyword evidence="1" id="KW-0418">Kinase</keyword>
<dbReference type="Proteomes" id="UP000727407">
    <property type="component" value="Unassembled WGS sequence"/>
</dbReference>
<keyword evidence="2" id="KW-1185">Reference proteome</keyword>
<reference evidence="1" key="1">
    <citation type="submission" date="2020-07" db="EMBL/GenBank/DDBJ databases">
        <title>Clarias magur genome sequencing, assembly and annotation.</title>
        <authorList>
            <person name="Kushwaha B."/>
            <person name="Kumar R."/>
            <person name="Das P."/>
            <person name="Joshi C.G."/>
            <person name="Kumar D."/>
            <person name="Nagpure N.S."/>
            <person name="Pandey M."/>
            <person name="Agarwal S."/>
            <person name="Srivastava S."/>
            <person name="Singh M."/>
            <person name="Sahoo L."/>
            <person name="Jayasankar P."/>
            <person name="Meher P.K."/>
            <person name="Koringa P.G."/>
            <person name="Iquebal M.A."/>
            <person name="Das S.P."/>
            <person name="Bit A."/>
            <person name="Patnaik S."/>
            <person name="Patel N."/>
            <person name="Shah T.M."/>
            <person name="Hinsu A."/>
            <person name="Jena J.K."/>
        </authorList>
    </citation>
    <scope>NUCLEOTIDE SEQUENCE</scope>
    <source>
        <strain evidence="1">CIFAMagur01</strain>
        <tissue evidence="1">Testis</tissue>
    </source>
</reference>